<keyword evidence="4 10" id="KW-0863">Zinc-finger</keyword>
<comment type="similarity">
    <text evidence="9">Belongs to the snail C2H2-type zinc-finger protein family.</text>
</comment>
<dbReference type="PANTHER" id="PTHR24388:SF53">
    <property type="entry name" value="CHORION TRANSCRIPTION FACTOR CF2-RELATED"/>
    <property type="match status" value="1"/>
</dbReference>
<organism evidence="13 14">
    <name type="scientific">Eumeta variegata</name>
    <name type="common">Bagworm moth</name>
    <name type="synonym">Eumeta japonica</name>
    <dbReference type="NCBI Taxonomy" id="151549"/>
    <lineage>
        <taxon>Eukaryota</taxon>
        <taxon>Metazoa</taxon>
        <taxon>Ecdysozoa</taxon>
        <taxon>Arthropoda</taxon>
        <taxon>Hexapoda</taxon>
        <taxon>Insecta</taxon>
        <taxon>Pterygota</taxon>
        <taxon>Neoptera</taxon>
        <taxon>Endopterygota</taxon>
        <taxon>Lepidoptera</taxon>
        <taxon>Glossata</taxon>
        <taxon>Ditrysia</taxon>
        <taxon>Tineoidea</taxon>
        <taxon>Psychidae</taxon>
        <taxon>Oiketicinae</taxon>
        <taxon>Eumeta</taxon>
    </lineage>
</organism>
<feature type="region of interest" description="Disordered" evidence="11">
    <location>
        <begin position="346"/>
        <end position="431"/>
    </location>
</feature>
<evidence type="ECO:0000256" key="11">
    <source>
        <dbReference type="SAM" id="MobiDB-lite"/>
    </source>
</evidence>
<dbReference type="InterPro" id="IPR036236">
    <property type="entry name" value="Znf_C2H2_sf"/>
</dbReference>
<dbReference type="GO" id="GO:0000978">
    <property type="term" value="F:RNA polymerase II cis-regulatory region sequence-specific DNA binding"/>
    <property type="evidence" value="ECO:0007669"/>
    <property type="project" value="TreeGrafter"/>
</dbReference>
<dbReference type="PROSITE" id="PS50157">
    <property type="entry name" value="ZINC_FINGER_C2H2_2"/>
    <property type="match status" value="11"/>
</dbReference>
<keyword evidence="6" id="KW-0805">Transcription regulation</keyword>
<feature type="domain" description="C2H2-type" evidence="12">
    <location>
        <begin position="272"/>
        <end position="299"/>
    </location>
</feature>
<evidence type="ECO:0000256" key="6">
    <source>
        <dbReference type="ARBA" id="ARBA00023015"/>
    </source>
</evidence>
<dbReference type="FunFam" id="3.30.160.60:FF:000395">
    <property type="entry name" value="zinc finger protein 513"/>
    <property type="match status" value="2"/>
</dbReference>
<dbReference type="OrthoDB" id="7515058at2759"/>
<proteinExistence type="inferred from homology"/>
<feature type="compositionally biased region" description="Polar residues" evidence="11">
    <location>
        <begin position="758"/>
        <end position="780"/>
    </location>
</feature>
<dbReference type="GO" id="GO:0045893">
    <property type="term" value="P:positive regulation of DNA-templated transcription"/>
    <property type="evidence" value="ECO:0007669"/>
    <property type="project" value="UniProtKB-ARBA"/>
</dbReference>
<evidence type="ECO:0000256" key="1">
    <source>
        <dbReference type="ARBA" id="ARBA00004123"/>
    </source>
</evidence>
<evidence type="ECO:0000256" key="9">
    <source>
        <dbReference type="ARBA" id="ARBA00037948"/>
    </source>
</evidence>
<comment type="subcellular location">
    <subcellularLocation>
        <location evidence="1">Nucleus</location>
    </subcellularLocation>
</comment>
<keyword evidence="8" id="KW-0539">Nucleus</keyword>
<dbReference type="Pfam" id="PF23611">
    <property type="entry name" value="zf-C2H2_16"/>
    <property type="match status" value="1"/>
</dbReference>
<dbReference type="AlphaFoldDB" id="A0A4C1ZQA6"/>
<evidence type="ECO:0000256" key="7">
    <source>
        <dbReference type="ARBA" id="ARBA00023163"/>
    </source>
</evidence>
<accession>A0A4C1ZQA6</accession>
<dbReference type="STRING" id="151549.A0A4C1ZQA6"/>
<feature type="region of interest" description="Disordered" evidence="11">
    <location>
        <begin position="467"/>
        <end position="486"/>
    </location>
</feature>
<evidence type="ECO:0000256" key="3">
    <source>
        <dbReference type="ARBA" id="ARBA00022737"/>
    </source>
</evidence>
<evidence type="ECO:0000256" key="8">
    <source>
        <dbReference type="ARBA" id="ARBA00023242"/>
    </source>
</evidence>
<reference evidence="13 14" key="1">
    <citation type="journal article" date="2019" name="Commun. Biol.">
        <title>The bagworm genome reveals a unique fibroin gene that provides high tensile strength.</title>
        <authorList>
            <person name="Kono N."/>
            <person name="Nakamura H."/>
            <person name="Ohtoshi R."/>
            <person name="Tomita M."/>
            <person name="Numata K."/>
            <person name="Arakawa K."/>
        </authorList>
    </citation>
    <scope>NUCLEOTIDE SEQUENCE [LARGE SCALE GENOMIC DNA]</scope>
</reference>
<dbReference type="FunFam" id="3.30.160.60:FF:000065">
    <property type="entry name" value="B-cell CLL/lymphoma 6, member B"/>
    <property type="match status" value="1"/>
</dbReference>
<dbReference type="GO" id="GO:0005634">
    <property type="term" value="C:nucleus"/>
    <property type="evidence" value="ECO:0007669"/>
    <property type="project" value="UniProtKB-SubCell"/>
</dbReference>
<evidence type="ECO:0000256" key="2">
    <source>
        <dbReference type="ARBA" id="ARBA00022723"/>
    </source>
</evidence>
<dbReference type="InterPro" id="IPR050527">
    <property type="entry name" value="Snail/Krueppel_Znf"/>
</dbReference>
<dbReference type="PANTHER" id="PTHR24388">
    <property type="entry name" value="ZINC FINGER PROTEIN"/>
    <property type="match status" value="1"/>
</dbReference>
<dbReference type="GO" id="GO:0005694">
    <property type="term" value="C:chromosome"/>
    <property type="evidence" value="ECO:0007669"/>
    <property type="project" value="UniProtKB-ARBA"/>
</dbReference>
<evidence type="ECO:0000256" key="5">
    <source>
        <dbReference type="ARBA" id="ARBA00022833"/>
    </source>
</evidence>
<keyword evidence="7" id="KW-0804">Transcription</keyword>
<feature type="compositionally biased region" description="Polar residues" evidence="11">
    <location>
        <begin position="369"/>
        <end position="390"/>
    </location>
</feature>
<dbReference type="Gene3D" id="3.30.160.60">
    <property type="entry name" value="Classic Zinc Finger"/>
    <property type="match status" value="10"/>
</dbReference>
<protein>
    <submittedName>
        <fullName evidence="13">Zinc finger protein 233</fullName>
    </submittedName>
</protein>
<evidence type="ECO:0000313" key="14">
    <source>
        <dbReference type="Proteomes" id="UP000299102"/>
    </source>
</evidence>
<feature type="domain" description="C2H2-type" evidence="12">
    <location>
        <begin position="216"/>
        <end position="243"/>
    </location>
</feature>
<evidence type="ECO:0000256" key="4">
    <source>
        <dbReference type="ARBA" id="ARBA00022771"/>
    </source>
</evidence>
<feature type="domain" description="C2H2-type" evidence="12">
    <location>
        <begin position="244"/>
        <end position="271"/>
    </location>
</feature>
<feature type="domain" description="C2H2-type" evidence="12">
    <location>
        <begin position="1013"/>
        <end position="1040"/>
    </location>
</feature>
<keyword evidence="3" id="KW-0677">Repeat</keyword>
<dbReference type="FunFam" id="3.30.160.60:FF:000630">
    <property type="entry name" value="Zinc finger protein 180"/>
    <property type="match status" value="5"/>
</dbReference>
<keyword evidence="5" id="KW-0862">Zinc</keyword>
<dbReference type="Proteomes" id="UP000299102">
    <property type="component" value="Unassembled WGS sequence"/>
</dbReference>
<evidence type="ECO:0000313" key="13">
    <source>
        <dbReference type="EMBL" id="GBP89099.1"/>
    </source>
</evidence>
<dbReference type="SUPFAM" id="SSF57667">
    <property type="entry name" value="beta-beta-alpha zinc fingers"/>
    <property type="match status" value="7"/>
</dbReference>
<dbReference type="Pfam" id="PF00096">
    <property type="entry name" value="zf-C2H2"/>
    <property type="match status" value="5"/>
</dbReference>
<dbReference type="FunFam" id="3.30.160.60:FF:001732">
    <property type="entry name" value="Zgc:162936"/>
    <property type="match status" value="1"/>
</dbReference>
<feature type="region of interest" description="Disordered" evidence="11">
    <location>
        <begin position="754"/>
        <end position="799"/>
    </location>
</feature>
<dbReference type="GO" id="GO:0000981">
    <property type="term" value="F:DNA-binding transcription factor activity, RNA polymerase II-specific"/>
    <property type="evidence" value="ECO:0007669"/>
    <property type="project" value="TreeGrafter"/>
</dbReference>
<dbReference type="InterPro" id="IPR013087">
    <property type="entry name" value="Znf_C2H2_type"/>
</dbReference>
<evidence type="ECO:0000259" key="12">
    <source>
        <dbReference type="PROSITE" id="PS50157"/>
    </source>
</evidence>
<keyword evidence="14" id="KW-1185">Reference proteome</keyword>
<comment type="caution">
    <text evidence="13">The sequence shown here is derived from an EMBL/GenBank/DDBJ whole genome shotgun (WGS) entry which is preliminary data.</text>
</comment>
<dbReference type="GO" id="GO:0008270">
    <property type="term" value="F:zinc ion binding"/>
    <property type="evidence" value="ECO:0007669"/>
    <property type="project" value="UniProtKB-KW"/>
</dbReference>
<evidence type="ECO:0000256" key="10">
    <source>
        <dbReference type="PROSITE-ProRule" id="PRU00042"/>
    </source>
</evidence>
<feature type="compositionally biased region" description="Basic and acidic residues" evidence="11">
    <location>
        <begin position="400"/>
        <end position="409"/>
    </location>
</feature>
<sequence length="1111" mass="126887">MDETRIKQELDIGAMVLQSKTIPYLSPPQTFVSSHAGPVSHSGSRTGQDLRPASPEIFSQSSSLIEDSVVSSGASLVLNVIGADNVLRVPRSHARGSDSEDTQEGGQCKHCVKSPTVCKCGTCGLRTEAYTQMGGKHCKYNTMEVCINNPTSNSYRKKPYECKHCEYSTSRLDNLKMHTRTHTGEKPYRCEQCEYSASQLGQLTRHMRTHLGDSPYKCEECDYSTFLLANLKTHVRTHTREDPYNCKRCGYTTFELDNFRTHVYTHVEEKIYKCEQCEYSTSRLHNLKMHRRIHTGVKPYRCERCDYSASQQGNFEQSIHDSHPIPPSIRYSIPKQEVNNNTVVTPLEGSVQNGPDRFTTARRPREVSRSPTSPGLQPTSAILSSVTSPSLIPAPKKSKTQAERQDYRLRQKQKILSNPDGKMKTQAQRQREYRLRQKQKILNNPEQKKKTSQKKIEYQRQYRLKKKLKKAQKINGNKPAKKTRADYQREYRLRKKLRTQLNFTSVVIIPRQEAGPSWYLPPVTTAPLTSSCPDTESIITQHERVIDTGELPTAKPKKVSKAQLENVIEVGKSKKMHRYPTEHHNINEICPFMSQTIPTPNLPDNTMQQILNHHMENIKFDKLMQHRDCCDDGDGKHLEPNIDVEHIKNQDSTYEELPLEYDFNHANISYCSHQSVHKLFYETFAKNSFARNVCDVCAPPRCPDLKNGKPNEKNLLRQITKNRFVIKEEGKIEDIMIKQELYIGPSELQPKTVPCPLPSQTLASSPATYPSTNSSDSTALASPYSVLGQPARSSRNEVEEVNSGKSFEVPCGTSFLLEVKSTDKFYQSEQSHCHLDSQGISTATQDVPQTDCDCGTDTTVVAANAEVGRKQDECGQCKYRATKKLNSKKDTRIKPTNCSNKLHKTENFNYSKLQLSNLDGSTHTVDIPYKCKHCDYNSFSTSNLKRHMRTHMGEERHKCEHCQYNTSDINDLKSHMHIHANVKFYNCEQCDYNTFRQGALKLHMRIHTGEKPYRCGHCEYSASQLGHLKGHMRTHTGEKPYKCDWCEYSASRLGSLKIHRRTHTGDKPYKCGQCEYSASKQDHLKRHIRIHTAEKINVSSRRITLHLDQVP</sequence>
<keyword evidence="2" id="KW-0479">Metal-binding</keyword>
<feature type="domain" description="C2H2-type" evidence="12">
    <location>
        <begin position="1069"/>
        <end position="1096"/>
    </location>
</feature>
<dbReference type="SMART" id="SM00355">
    <property type="entry name" value="ZnF_C2H2"/>
    <property type="match status" value="12"/>
</dbReference>
<feature type="domain" description="C2H2-type" evidence="12">
    <location>
        <begin position="1041"/>
        <end position="1068"/>
    </location>
</feature>
<dbReference type="InterPro" id="IPR056438">
    <property type="entry name" value="Znf-C2H2_CTCF"/>
</dbReference>
<feature type="domain" description="C2H2-type" evidence="12">
    <location>
        <begin position="985"/>
        <end position="1012"/>
    </location>
</feature>
<feature type="region of interest" description="Disordered" evidence="11">
    <location>
        <begin position="32"/>
        <end position="53"/>
    </location>
</feature>
<feature type="domain" description="C2H2-type" evidence="12">
    <location>
        <begin position="188"/>
        <end position="215"/>
    </location>
</feature>
<feature type="domain" description="C2H2-type" evidence="12">
    <location>
        <begin position="957"/>
        <end position="984"/>
    </location>
</feature>
<dbReference type="EMBL" id="BGZK01001974">
    <property type="protein sequence ID" value="GBP89099.1"/>
    <property type="molecule type" value="Genomic_DNA"/>
</dbReference>
<gene>
    <name evidence="13" type="primary">ZNF233</name>
    <name evidence="13" type="ORF">EVAR_64164_1</name>
</gene>
<feature type="domain" description="C2H2-type" evidence="12">
    <location>
        <begin position="160"/>
        <end position="187"/>
    </location>
</feature>
<feature type="domain" description="C2H2-type" evidence="12">
    <location>
        <begin position="929"/>
        <end position="956"/>
    </location>
</feature>
<name>A0A4C1ZQA6_EUMVA</name>